<evidence type="ECO:0000313" key="2">
    <source>
        <dbReference type="Proteomes" id="UP000192220"/>
    </source>
</evidence>
<evidence type="ECO:0000313" key="3">
    <source>
        <dbReference type="RefSeq" id="XP_013881938.1"/>
    </source>
</evidence>
<feature type="compositionally biased region" description="Polar residues" evidence="1">
    <location>
        <begin position="86"/>
        <end position="101"/>
    </location>
</feature>
<feature type="region of interest" description="Disordered" evidence="1">
    <location>
        <begin position="1"/>
        <end position="162"/>
    </location>
</feature>
<evidence type="ECO:0000256" key="1">
    <source>
        <dbReference type="SAM" id="MobiDB-lite"/>
    </source>
</evidence>
<name>A0A2I4CPM1_AUSLI</name>
<dbReference type="GeneID" id="106530780"/>
<organism evidence="2 3">
    <name type="scientific">Austrofundulus limnaeus</name>
    <name type="common">Annual killifish</name>
    <dbReference type="NCBI Taxonomy" id="52670"/>
    <lineage>
        <taxon>Eukaryota</taxon>
        <taxon>Metazoa</taxon>
        <taxon>Chordata</taxon>
        <taxon>Craniata</taxon>
        <taxon>Vertebrata</taxon>
        <taxon>Euteleostomi</taxon>
        <taxon>Actinopterygii</taxon>
        <taxon>Neopterygii</taxon>
        <taxon>Teleostei</taxon>
        <taxon>Neoteleostei</taxon>
        <taxon>Acanthomorphata</taxon>
        <taxon>Ovalentaria</taxon>
        <taxon>Atherinomorphae</taxon>
        <taxon>Cyprinodontiformes</taxon>
        <taxon>Rivulidae</taxon>
        <taxon>Austrofundulus</taxon>
    </lineage>
</organism>
<accession>A0A2I4CPM1</accession>
<dbReference type="Proteomes" id="UP000192220">
    <property type="component" value="Unplaced"/>
</dbReference>
<feature type="compositionally biased region" description="Basic and acidic residues" evidence="1">
    <location>
        <begin position="125"/>
        <end position="138"/>
    </location>
</feature>
<proteinExistence type="predicted"/>
<dbReference type="InParanoid" id="A0A2I4CPM1"/>
<feature type="compositionally biased region" description="Basic and acidic residues" evidence="1">
    <location>
        <begin position="22"/>
        <end position="31"/>
    </location>
</feature>
<feature type="compositionally biased region" description="Basic and acidic residues" evidence="1">
    <location>
        <begin position="48"/>
        <end position="64"/>
    </location>
</feature>
<feature type="compositionally biased region" description="Low complexity" evidence="1">
    <location>
        <begin position="146"/>
        <end position="159"/>
    </location>
</feature>
<protein>
    <submittedName>
        <fullName evidence="3">Uncharacterized protein LOC106530780</fullName>
    </submittedName>
</protein>
<gene>
    <name evidence="3" type="primary">LOC106530780</name>
</gene>
<dbReference type="RefSeq" id="XP_013881938.1">
    <property type="nucleotide sequence ID" value="XM_014026484.1"/>
</dbReference>
<keyword evidence="2" id="KW-1185">Reference proteome</keyword>
<dbReference type="KEGG" id="alim:106530780"/>
<feature type="compositionally biased region" description="Basic and acidic residues" evidence="1">
    <location>
        <begin position="102"/>
        <end position="117"/>
    </location>
</feature>
<dbReference type="AlphaFoldDB" id="A0A2I4CPM1"/>
<reference evidence="3" key="1">
    <citation type="submission" date="2025-08" db="UniProtKB">
        <authorList>
            <consortium name="RefSeq"/>
        </authorList>
    </citation>
    <scope>IDENTIFICATION</scope>
    <source>
        <strain evidence="3">Quisiro</strain>
        <tissue evidence="3">Liver</tissue>
    </source>
</reference>
<sequence>MENRDQRVPRPGTGLDHQNQTKRAEEQHRPDSAGPEPESKCLVAQRSMDIKLPDLSETKPDQQHGPDSAGSDSDGPEPKSEPRSKSLITRTNSNHNPLSNCKETELEQHRPDSDPKPKTLIKRTRSMDIKPPDFRETEPEPQQKMGSAGLSPGSGPGSLVQNKTSTDLEDLKEIKLNLYHLPWAGPLRIPRPGDLILVEKLQKDVLEIELGPFLERVLLHPFEQQPEWSYSSL</sequence>